<dbReference type="InParanoid" id="A0A5J5F724"/>
<keyword evidence="1" id="KW-0863">Zinc-finger</keyword>
<evidence type="ECO:0000313" key="5">
    <source>
        <dbReference type="Proteomes" id="UP000326924"/>
    </source>
</evidence>
<feature type="compositionally biased region" description="Basic and acidic residues" evidence="2">
    <location>
        <begin position="296"/>
        <end position="306"/>
    </location>
</feature>
<dbReference type="Proteomes" id="UP000326924">
    <property type="component" value="Unassembled WGS sequence"/>
</dbReference>
<dbReference type="EMBL" id="VXIS01000025">
    <property type="protein sequence ID" value="KAA8912338.1"/>
    <property type="molecule type" value="Genomic_DNA"/>
</dbReference>
<comment type="caution">
    <text evidence="4">The sequence shown here is derived from an EMBL/GenBank/DDBJ whole genome shotgun (WGS) entry which is preliminary data.</text>
</comment>
<evidence type="ECO:0000256" key="2">
    <source>
        <dbReference type="SAM" id="MobiDB-lite"/>
    </source>
</evidence>
<feature type="compositionally biased region" description="Gly residues" evidence="2">
    <location>
        <begin position="46"/>
        <end position="56"/>
    </location>
</feature>
<evidence type="ECO:0000256" key="1">
    <source>
        <dbReference type="PROSITE-ProRule" id="PRU00042"/>
    </source>
</evidence>
<dbReference type="PROSITE" id="PS00028">
    <property type="entry name" value="ZINC_FINGER_C2H2_1"/>
    <property type="match status" value="2"/>
</dbReference>
<feature type="compositionally biased region" description="Low complexity" evidence="2">
    <location>
        <begin position="70"/>
        <end position="83"/>
    </location>
</feature>
<name>A0A5J5F724_9PEZI</name>
<feature type="region of interest" description="Disordered" evidence="2">
    <location>
        <begin position="276"/>
        <end position="348"/>
    </location>
</feature>
<evidence type="ECO:0000259" key="3">
    <source>
        <dbReference type="PROSITE" id="PS50157"/>
    </source>
</evidence>
<feature type="compositionally biased region" description="Acidic residues" evidence="2">
    <location>
        <begin position="315"/>
        <end position="327"/>
    </location>
</feature>
<evidence type="ECO:0000313" key="4">
    <source>
        <dbReference type="EMBL" id="KAA8912338.1"/>
    </source>
</evidence>
<keyword evidence="5" id="KW-1185">Reference proteome</keyword>
<dbReference type="SMART" id="SM00355">
    <property type="entry name" value="ZnF_C2H2"/>
    <property type="match status" value="3"/>
</dbReference>
<gene>
    <name evidence="4" type="ORF">FN846DRAFT_933645</name>
</gene>
<feature type="compositionally biased region" description="Pro residues" evidence="2">
    <location>
        <begin position="447"/>
        <end position="459"/>
    </location>
</feature>
<keyword evidence="1" id="KW-0479">Metal-binding</keyword>
<organism evidence="4 5">
    <name type="scientific">Sphaerosporella brunnea</name>
    <dbReference type="NCBI Taxonomy" id="1250544"/>
    <lineage>
        <taxon>Eukaryota</taxon>
        <taxon>Fungi</taxon>
        <taxon>Dikarya</taxon>
        <taxon>Ascomycota</taxon>
        <taxon>Pezizomycotina</taxon>
        <taxon>Pezizomycetes</taxon>
        <taxon>Pezizales</taxon>
        <taxon>Pyronemataceae</taxon>
        <taxon>Sphaerosporella</taxon>
    </lineage>
</organism>
<proteinExistence type="predicted"/>
<reference evidence="4 5" key="1">
    <citation type="submission" date="2019-09" db="EMBL/GenBank/DDBJ databases">
        <title>Draft genome of the ectomycorrhizal ascomycete Sphaerosporella brunnea.</title>
        <authorList>
            <consortium name="DOE Joint Genome Institute"/>
            <person name="Benucci G.M."/>
            <person name="Marozzi G."/>
            <person name="Antonielli L."/>
            <person name="Sanchez S."/>
            <person name="Marco P."/>
            <person name="Wang X."/>
            <person name="Falini L.B."/>
            <person name="Barry K."/>
            <person name="Haridas S."/>
            <person name="Lipzen A."/>
            <person name="Labutti K."/>
            <person name="Grigoriev I.V."/>
            <person name="Murat C."/>
            <person name="Martin F."/>
            <person name="Albertini E."/>
            <person name="Donnini D."/>
            <person name="Bonito G."/>
        </authorList>
    </citation>
    <scope>NUCLEOTIDE SEQUENCE [LARGE SCALE GENOMIC DNA]</scope>
    <source>
        <strain evidence="4 5">Sb_GMNB300</strain>
    </source>
</reference>
<sequence length="572" mass="62653">MSSFNPPTAPRSMQPDPNPTRPNQADPNDKERPPLPHRPRPSVGSTSGGLQHGGSQFGEQSAIVRGGNGPRSNAGGSASSSRPAKPKKHPWNTCRWNDCLQVFGPPQFGNPKEGMQAFKDHLVMHLTVFRGNSHPPRCCWAKCGIPISSHAMLVAHVSSHIGGAQIKIPMQFCRWQGCDFATSATPGSHNVHAELAAHAVSSHINRRTNADFASFSCEWDGCGNIFMSGRLLADHLSISHAGFSGMRICFCGSIVGKGKLRGHELSCPVFKNKDASFTSSPLSRKRSPSPTVTGESPRKLQDRKECPAPAVMIESDSEAPEDEEAEGEKEPSAKKLPQNPILRNLELTRLDAARREAEQKQKYTRMRDQKRLERIKARMQEDENKPAAGNKNGTPKPEPEPEPVLEPNLQPVTEPEPAVPLPDAASNLSNPVEPVDPEFDPEVDPNTHPPTADPDPVDPQAPLRVSAFENHPDHPSIVRVYAFAQSLCRLANGLIEAVDNLPEGPLLEFADRVQNDWAVDRMTDWVYGVLAENGRESYMRWVRVGENGGWNESGVDRVEQEEGVEVDGNGKQ</sequence>
<accession>A0A5J5F724</accession>
<dbReference type="GO" id="GO:0008270">
    <property type="term" value="F:zinc ion binding"/>
    <property type="evidence" value="ECO:0007669"/>
    <property type="project" value="UniProtKB-KW"/>
</dbReference>
<dbReference type="OrthoDB" id="338531at2759"/>
<dbReference type="AlphaFoldDB" id="A0A5J5F724"/>
<feature type="region of interest" description="Disordered" evidence="2">
    <location>
        <begin position="1"/>
        <end position="90"/>
    </location>
</feature>
<feature type="domain" description="C2H2-type" evidence="3">
    <location>
        <begin position="215"/>
        <end position="242"/>
    </location>
</feature>
<dbReference type="PROSITE" id="PS50157">
    <property type="entry name" value="ZINC_FINGER_C2H2_2"/>
    <property type="match status" value="1"/>
</dbReference>
<dbReference type="InterPro" id="IPR013087">
    <property type="entry name" value="Znf_C2H2_type"/>
</dbReference>
<feature type="region of interest" description="Disordered" evidence="2">
    <location>
        <begin position="377"/>
        <end position="462"/>
    </location>
</feature>
<keyword evidence="1" id="KW-0862">Zinc</keyword>
<protein>
    <recommendedName>
        <fullName evidence="3">C2H2-type domain-containing protein</fullName>
    </recommendedName>
</protein>